<proteinExistence type="predicted"/>
<accession>A0A8K0DKB0</accession>
<gene>
    <name evidence="1" type="ORF">FNV43_RR26745</name>
</gene>
<sequence length="113" mass="12805">MAEGGKKLSNGRRKLLEGHKKLVEGRKKSVECHRKLLENRRRALGSVGSGPKRMKLWREDVVRKLSRRPWEVEEVREVVPRPEKLAGCSVVGGGSRKRWQEQEVVGGQGVVVE</sequence>
<dbReference type="Proteomes" id="UP000796880">
    <property type="component" value="Unassembled WGS sequence"/>
</dbReference>
<comment type="caution">
    <text evidence="1">The sequence shown here is derived from an EMBL/GenBank/DDBJ whole genome shotgun (WGS) entry which is preliminary data.</text>
</comment>
<keyword evidence="2" id="KW-1185">Reference proteome</keyword>
<reference evidence="1" key="1">
    <citation type="submission" date="2020-03" db="EMBL/GenBank/DDBJ databases">
        <title>A high-quality chromosome-level genome assembly of a woody plant with both climbing and erect habits, Rhamnella rubrinervis.</title>
        <authorList>
            <person name="Lu Z."/>
            <person name="Yang Y."/>
            <person name="Zhu X."/>
            <person name="Sun Y."/>
        </authorList>
    </citation>
    <scope>NUCLEOTIDE SEQUENCE</scope>
    <source>
        <strain evidence="1">BYM</strain>
        <tissue evidence="1">Leaf</tissue>
    </source>
</reference>
<organism evidence="1 2">
    <name type="scientific">Rhamnella rubrinervis</name>
    <dbReference type="NCBI Taxonomy" id="2594499"/>
    <lineage>
        <taxon>Eukaryota</taxon>
        <taxon>Viridiplantae</taxon>
        <taxon>Streptophyta</taxon>
        <taxon>Embryophyta</taxon>
        <taxon>Tracheophyta</taxon>
        <taxon>Spermatophyta</taxon>
        <taxon>Magnoliopsida</taxon>
        <taxon>eudicotyledons</taxon>
        <taxon>Gunneridae</taxon>
        <taxon>Pentapetalae</taxon>
        <taxon>rosids</taxon>
        <taxon>fabids</taxon>
        <taxon>Rosales</taxon>
        <taxon>Rhamnaceae</taxon>
        <taxon>rhamnoid group</taxon>
        <taxon>Rhamneae</taxon>
        <taxon>Rhamnella</taxon>
    </lineage>
</organism>
<protein>
    <submittedName>
        <fullName evidence="1">Uncharacterized protein</fullName>
    </submittedName>
</protein>
<dbReference type="OrthoDB" id="392925at2759"/>
<evidence type="ECO:0000313" key="1">
    <source>
        <dbReference type="EMBL" id="KAF3432006.1"/>
    </source>
</evidence>
<evidence type="ECO:0000313" key="2">
    <source>
        <dbReference type="Proteomes" id="UP000796880"/>
    </source>
</evidence>
<dbReference type="AlphaFoldDB" id="A0A8K0DKB0"/>
<dbReference type="EMBL" id="VOIH02000012">
    <property type="protein sequence ID" value="KAF3432006.1"/>
    <property type="molecule type" value="Genomic_DNA"/>
</dbReference>
<name>A0A8K0DKB0_9ROSA</name>